<dbReference type="Proteomes" id="UP000095286">
    <property type="component" value="Unplaced"/>
</dbReference>
<reference evidence="2" key="1">
    <citation type="submission" date="2016-11" db="UniProtKB">
        <authorList>
            <consortium name="WormBaseParasite"/>
        </authorList>
    </citation>
    <scope>IDENTIFICATION</scope>
    <source>
        <strain evidence="2">KR3021</strain>
    </source>
</reference>
<name>A0AC35TSU9_9BILA</name>
<evidence type="ECO:0000313" key="1">
    <source>
        <dbReference type="Proteomes" id="UP000095286"/>
    </source>
</evidence>
<sequence length="249" mass="28358">MMDAAVNAYFFRLLIIYYTFYFNVINGGSVVEANANFSIDLSTKIPNIFEQTNTTLNQKLLKGPFAIVALLSYDCVTFLKGLNEEEKQELVQLPFELADAIEQSRDLSSNDIMAPISQLDPDLKQKLSAFGDTMKVKAKNISVNSQQFFSDFFDGLLRIYQYLINARDDSFNEKDVYSILYDTIQKYLQLTNEDRQSIANAFPSLGNIFTNQGLLNQMKTITPTSEIQDYLDLKNYFLSQLNAGTFTSF</sequence>
<proteinExistence type="predicted"/>
<organism evidence="1 2">
    <name type="scientific">Rhabditophanes sp. KR3021</name>
    <dbReference type="NCBI Taxonomy" id="114890"/>
    <lineage>
        <taxon>Eukaryota</taxon>
        <taxon>Metazoa</taxon>
        <taxon>Ecdysozoa</taxon>
        <taxon>Nematoda</taxon>
        <taxon>Chromadorea</taxon>
        <taxon>Rhabditida</taxon>
        <taxon>Tylenchina</taxon>
        <taxon>Panagrolaimomorpha</taxon>
        <taxon>Strongyloidoidea</taxon>
        <taxon>Alloionematidae</taxon>
        <taxon>Rhabditophanes</taxon>
    </lineage>
</organism>
<protein>
    <submittedName>
        <fullName evidence="2">Fatty-acid and retinol-binding protein 1</fullName>
    </submittedName>
</protein>
<accession>A0AC35TSU9</accession>
<evidence type="ECO:0000313" key="2">
    <source>
        <dbReference type="WBParaSite" id="RSKR_0000374150.1"/>
    </source>
</evidence>
<dbReference type="WBParaSite" id="RSKR_0000374150.1">
    <property type="protein sequence ID" value="RSKR_0000374150.1"/>
    <property type="gene ID" value="RSKR_0000374150"/>
</dbReference>